<protein>
    <recommendedName>
        <fullName evidence="12 13">DNA primase</fullName>
        <ecNumber evidence="12">2.7.7.101</ecNumber>
    </recommendedName>
</protein>
<sequence length="668" mass="73203">MRFTPQFLDELRARLSVSEVVGKRVKLKKAGREWKGLSPFQQEKTPSFYVNDQKGFYHDFSSGKHGDIIDFMMETDGLPFAEAVERLANMAGLPLPAVTPDAARHEQRRKSLHDVMELAAKFFAETLASRVGAKARGYLADRAISPATQLQFRLGYAPPPPDRFALKEHLGKLGVSVEDMIETGLLVAGNDIPVPYDRFRDRVMFPITDLRGRVIAFGGRALEKDVPAKYLNSPETPLFHKGDNLYNHATARKATHDGAALIVVEGYVDVIAMVTAGFAGAVAPLGTALTESQLALLWKMADEPILCFDGDKAGQKAAYRAADLALPFLAPGKSLRFALLPEGQDPDDLVRSGGRGAVEEVIAAARPLADVIWSRELEAGSFVTPERRAALEARINELSNGIRDEVVRRYYRQDLAQRLQRTFAPEGGGRGGFAGRGNFRSQPGRTFQPRGGVGPNRFAAPGRRGGPIPTSLPSGPYQAASPQLAASPIMRGQRSAISRREALILQSLINHPWLLHDHLEEVAALELAHPEAHKLRAGIIAAFANDHHHSPDPTEQAEKMRADLDRGGFSPLLQRVERAITTQAVFGAREGAARDDVLATWNQLVALHRQWHSLLRELKDAELALGEDPSEANLAWLRDVKARMAEVDGTEALIEGFGELSGRFQKSV</sequence>
<dbReference type="InterPro" id="IPR006171">
    <property type="entry name" value="TOPRIM_dom"/>
</dbReference>
<evidence type="ECO:0000256" key="6">
    <source>
        <dbReference type="ARBA" id="ARBA00022723"/>
    </source>
</evidence>
<dbReference type="PANTHER" id="PTHR30313:SF2">
    <property type="entry name" value="DNA PRIMASE"/>
    <property type="match status" value="1"/>
</dbReference>
<keyword evidence="7" id="KW-0863">Zinc-finger</keyword>
<dbReference type="PANTHER" id="PTHR30313">
    <property type="entry name" value="DNA PRIMASE"/>
    <property type="match status" value="1"/>
</dbReference>
<evidence type="ECO:0000256" key="11">
    <source>
        <dbReference type="ARBA" id="ARBA00023163"/>
    </source>
</evidence>
<evidence type="ECO:0000259" key="15">
    <source>
        <dbReference type="PROSITE" id="PS50880"/>
    </source>
</evidence>
<evidence type="ECO:0000313" key="17">
    <source>
        <dbReference type="Proteomes" id="UP001156905"/>
    </source>
</evidence>
<keyword evidence="6 13" id="KW-0479">Metal-binding</keyword>
<dbReference type="InterPro" id="IPR050219">
    <property type="entry name" value="DnaG_primase"/>
</dbReference>
<dbReference type="Pfam" id="PF08275">
    <property type="entry name" value="DNAG_N"/>
    <property type="match status" value="1"/>
</dbReference>
<keyword evidence="2 12" id="KW-0639">Primosome</keyword>
<proteinExistence type="inferred from homology"/>
<keyword evidence="11 12" id="KW-0804">Transcription</keyword>
<evidence type="ECO:0000256" key="3">
    <source>
        <dbReference type="ARBA" id="ARBA00022679"/>
    </source>
</evidence>
<dbReference type="Proteomes" id="UP001156905">
    <property type="component" value="Unassembled WGS sequence"/>
</dbReference>
<accession>A0ABQ6B6S4</accession>
<dbReference type="CDD" id="cd03364">
    <property type="entry name" value="TOPRIM_DnaG_primases"/>
    <property type="match status" value="1"/>
</dbReference>
<reference evidence="17" key="1">
    <citation type="journal article" date="2019" name="Int. J. Syst. Evol. Microbiol.">
        <title>The Global Catalogue of Microorganisms (GCM) 10K type strain sequencing project: providing services to taxonomists for standard genome sequencing and annotation.</title>
        <authorList>
            <consortium name="The Broad Institute Genomics Platform"/>
            <consortium name="The Broad Institute Genome Sequencing Center for Infectious Disease"/>
            <person name="Wu L."/>
            <person name="Ma J."/>
        </authorList>
    </citation>
    <scope>NUCLEOTIDE SEQUENCE [LARGE SCALE GENOMIC DNA]</scope>
    <source>
        <strain evidence="17">NBRC 102520</strain>
    </source>
</reference>
<dbReference type="EC" id="2.7.7.101" evidence="12"/>
<comment type="caution">
    <text evidence="12">Lacks conserved residue(s) required for the propagation of feature annotation.</text>
</comment>
<evidence type="ECO:0000256" key="13">
    <source>
        <dbReference type="PIRNR" id="PIRNR002811"/>
    </source>
</evidence>
<keyword evidence="3 12" id="KW-0808">Transferase</keyword>
<evidence type="ECO:0000256" key="5">
    <source>
        <dbReference type="ARBA" id="ARBA00022705"/>
    </source>
</evidence>
<comment type="similarity">
    <text evidence="12 13">Belongs to the DnaG primase family.</text>
</comment>
<dbReference type="InterPro" id="IPR034151">
    <property type="entry name" value="TOPRIM_DnaG_bac"/>
</dbReference>
<evidence type="ECO:0000256" key="12">
    <source>
        <dbReference type="HAMAP-Rule" id="MF_00974"/>
    </source>
</evidence>
<evidence type="ECO:0000256" key="1">
    <source>
        <dbReference type="ARBA" id="ARBA00022478"/>
    </source>
</evidence>
<evidence type="ECO:0000256" key="2">
    <source>
        <dbReference type="ARBA" id="ARBA00022515"/>
    </source>
</evidence>
<keyword evidence="9" id="KW-0460">Magnesium</keyword>
<dbReference type="InterPro" id="IPR036977">
    <property type="entry name" value="DNA_primase_Znf_CHC2"/>
</dbReference>
<evidence type="ECO:0000256" key="9">
    <source>
        <dbReference type="ARBA" id="ARBA00022842"/>
    </source>
</evidence>
<dbReference type="PROSITE" id="PS50880">
    <property type="entry name" value="TOPRIM"/>
    <property type="match status" value="1"/>
</dbReference>
<comment type="cofactor">
    <cofactor evidence="13">
        <name>Zn(2+)</name>
        <dbReference type="ChEBI" id="CHEBI:29105"/>
    </cofactor>
    <text evidence="13">Binds 1 zinc ion per monomer.</text>
</comment>
<dbReference type="Gene3D" id="3.90.980.10">
    <property type="entry name" value="DNA primase, catalytic core, N-terminal domain"/>
    <property type="match status" value="1"/>
</dbReference>
<dbReference type="SMART" id="SM00400">
    <property type="entry name" value="ZnF_CHCC"/>
    <property type="match status" value="1"/>
</dbReference>
<comment type="caution">
    <text evidence="16">The sequence shown here is derived from an EMBL/GenBank/DDBJ whole genome shotgun (WGS) entry which is preliminary data.</text>
</comment>
<feature type="region of interest" description="Disordered" evidence="14">
    <location>
        <begin position="423"/>
        <end position="457"/>
    </location>
</feature>
<dbReference type="SMART" id="SM00493">
    <property type="entry name" value="TOPRIM"/>
    <property type="match status" value="1"/>
</dbReference>
<evidence type="ECO:0000256" key="14">
    <source>
        <dbReference type="SAM" id="MobiDB-lite"/>
    </source>
</evidence>
<dbReference type="InterPro" id="IPR006295">
    <property type="entry name" value="DNA_primase_DnaG"/>
</dbReference>
<dbReference type="InterPro" id="IPR019475">
    <property type="entry name" value="DNA_primase_DnaB-bd"/>
</dbReference>
<keyword evidence="4 12" id="KW-0548">Nucleotidyltransferase</keyword>
<evidence type="ECO:0000313" key="16">
    <source>
        <dbReference type="EMBL" id="GLR87893.1"/>
    </source>
</evidence>
<dbReference type="InterPro" id="IPR013264">
    <property type="entry name" value="DNAG_N"/>
</dbReference>
<gene>
    <name evidence="12 16" type="primary">dnaG</name>
    <name evidence="16" type="ORF">GCM10007857_46050</name>
</gene>
<feature type="compositionally biased region" description="Gly residues" evidence="14">
    <location>
        <begin position="426"/>
        <end position="435"/>
    </location>
</feature>
<evidence type="ECO:0000256" key="7">
    <source>
        <dbReference type="ARBA" id="ARBA00022771"/>
    </source>
</evidence>
<dbReference type="Pfam" id="PF01807">
    <property type="entry name" value="Zn_ribbon_DnaG"/>
    <property type="match status" value="1"/>
</dbReference>
<dbReference type="NCBIfam" id="TIGR01391">
    <property type="entry name" value="dnaG"/>
    <property type="match status" value="1"/>
</dbReference>
<dbReference type="PIRSF" id="PIRSF002811">
    <property type="entry name" value="DnaG"/>
    <property type="match status" value="1"/>
</dbReference>
<dbReference type="InterPro" id="IPR037068">
    <property type="entry name" value="DNA_primase_core_N_sf"/>
</dbReference>
<keyword evidence="8 13" id="KW-0862">Zinc</keyword>
<evidence type="ECO:0000256" key="10">
    <source>
        <dbReference type="ARBA" id="ARBA00023125"/>
    </source>
</evidence>
<dbReference type="InterPro" id="IPR002694">
    <property type="entry name" value="Znf_CHC2"/>
</dbReference>
<dbReference type="EMBL" id="BSOW01000016">
    <property type="protein sequence ID" value="GLR87893.1"/>
    <property type="molecule type" value="Genomic_DNA"/>
</dbReference>
<keyword evidence="5 12" id="KW-0235">DNA replication</keyword>
<dbReference type="SUPFAM" id="SSF57783">
    <property type="entry name" value="Zinc beta-ribbon"/>
    <property type="match status" value="1"/>
</dbReference>
<name>A0ABQ6B6S4_9BRAD</name>
<comment type="catalytic activity">
    <reaction evidence="12">
        <text>ssDNA + n NTP = ssDNA/pppN(pN)n-1 hybrid + (n-1) diphosphate.</text>
        <dbReference type="EC" id="2.7.7.101"/>
    </reaction>
</comment>
<evidence type="ECO:0000256" key="4">
    <source>
        <dbReference type="ARBA" id="ARBA00022695"/>
    </source>
</evidence>
<dbReference type="HAMAP" id="MF_00974">
    <property type="entry name" value="DNA_primase_DnaG"/>
    <property type="match status" value="1"/>
</dbReference>
<comment type="subunit">
    <text evidence="12">Monomer. Interacts with DnaB.</text>
</comment>
<evidence type="ECO:0000256" key="8">
    <source>
        <dbReference type="ARBA" id="ARBA00022833"/>
    </source>
</evidence>
<keyword evidence="17" id="KW-1185">Reference proteome</keyword>
<dbReference type="SUPFAM" id="SSF56731">
    <property type="entry name" value="DNA primase core"/>
    <property type="match status" value="1"/>
</dbReference>
<dbReference type="Gene3D" id="3.90.580.10">
    <property type="entry name" value="Zinc finger, CHC2-type domain"/>
    <property type="match status" value="1"/>
</dbReference>
<dbReference type="RefSeq" id="WP_284268957.1">
    <property type="nucleotide sequence ID" value="NZ_BSOW01000016.1"/>
</dbReference>
<keyword evidence="1 12" id="KW-0240">DNA-directed RNA polymerase</keyword>
<dbReference type="Pfam" id="PF10410">
    <property type="entry name" value="DnaB_bind"/>
    <property type="match status" value="1"/>
</dbReference>
<organism evidence="16 17">
    <name type="scientific">Bradyrhizobium iriomotense</name>
    <dbReference type="NCBI Taxonomy" id="441950"/>
    <lineage>
        <taxon>Bacteria</taxon>
        <taxon>Pseudomonadati</taxon>
        <taxon>Pseudomonadota</taxon>
        <taxon>Alphaproteobacteria</taxon>
        <taxon>Hyphomicrobiales</taxon>
        <taxon>Nitrobacteraceae</taxon>
        <taxon>Bradyrhizobium</taxon>
    </lineage>
</organism>
<comment type="function">
    <text evidence="12 13">RNA polymerase that catalyzes the synthesis of short RNA molecules used as primers for DNA polymerase during DNA replication.</text>
</comment>
<dbReference type="Gene3D" id="3.40.1360.10">
    <property type="match status" value="1"/>
</dbReference>
<feature type="domain" description="Toprim" evidence="15">
    <location>
        <begin position="259"/>
        <end position="341"/>
    </location>
</feature>
<dbReference type="Pfam" id="PF13662">
    <property type="entry name" value="Toprim_4"/>
    <property type="match status" value="1"/>
</dbReference>
<dbReference type="InterPro" id="IPR030846">
    <property type="entry name" value="DnaG_bac"/>
</dbReference>
<keyword evidence="10 12" id="KW-0238">DNA-binding</keyword>